<protein>
    <submittedName>
        <fullName evidence="2">Uncharacterized protein</fullName>
    </submittedName>
</protein>
<gene>
    <name evidence="2" type="ORF">M0639_34355</name>
</gene>
<geneLocation type="plasmid" evidence="2 3">
    <name>pdjl-6-5</name>
</geneLocation>
<proteinExistence type="predicted"/>
<evidence type="ECO:0000256" key="1">
    <source>
        <dbReference type="SAM" id="MobiDB-lite"/>
    </source>
</evidence>
<name>A0AB38RNW7_RHOSG</name>
<accession>A0AB38RNW7</accession>
<dbReference type="Proteomes" id="UP000831484">
    <property type="component" value="Plasmid pdjl-6-5"/>
</dbReference>
<reference evidence="3" key="1">
    <citation type="journal article" date="2022" name="Environ. Microbiol.">
        <title>Functional analysis, diversity, and distribution of carbendazim hydrolases MheI and CbmA, responsible for the initial step in carbendazim degradation.</title>
        <authorList>
            <person name="Zhang M."/>
            <person name="Bai X."/>
            <person name="Li Q."/>
            <person name="Zhang L."/>
            <person name="Zhu Q."/>
            <person name="Gao S."/>
            <person name="Ke Z."/>
            <person name="Jiang M."/>
            <person name="Hu J."/>
            <person name="Qiu J."/>
            <person name="Hong Q."/>
        </authorList>
    </citation>
    <scope>NUCLEOTIDE SEQUENCE [LARGE SCALE GENOMIC DNA]</scope>
    <source>
        <strain evidence="3">djl-6</strain>
    </source>
</reference>
<evidence type="ECO:0000313" key="3">
    <source>
        <dbReference type="Proteomes" id="UP000831484"/>
    </source>
</evidence>
<dbReference type="EMBL" id="CP096568">
    <property type="protein sequence ID" value="UPU46916.1"/>
    <property type="molecule type" value="Genomic_DNA"/>
</dbReference>
<dbReference type="AlphaFoldDB" id="A0AB38RNW7"/>
<dbReference type="RefSeq" id="WP_231915171.1">
    <property type="nucleotide sequence ID" value="NZ_CP096568.1"/>
</dbReference>
<sequence length="148" mass="15668">MPELLRAEWGYPISLGGERDPVVPVGAEARAEHAVRSCPAHGSQARTAHPWRRAPPVIAPLTARSAPSAATMRMRIWIAAPTDHLVVAVGRVGRRSHPQRPRRRGASATPSVIQRPISKIAASATTRRAADLNGATPNLAGAQASTFG</sequence>
<keyword evidence="3" id="KW-1185">Reference proteome</keyword>
<feature type="region of interest" description="Disordered" evidence="1">
    <location>
        <begin position="92"/>
        <end position="116"/>
    </location>
</feature>
<evidence type="ECO:0000313" key="2">
    <source>
        <dbReference type="EMBL" id="UPU46916.1"/>
    </source>
</evidence>
<feature type="compositionally biased region" description="Basic residues" evidence="1">
    <location>
        <begin position="92"/>
        <end position="105"/>
    </location>
</feature>
<organism evidence="2 3">
    <name type="scientific">Rhodococcus qingshengii JCM 15477</name>
    <dbReference type="NCBI Taxonomy" id="1303681"/>
    <lineage>
        <taxon>Bacteria</taxon>
        <taxon>Bacillati</taxon>
        <taxon>Actinomycetota</taxon>
        <taxon>Actinomycetes</taxon>
        <taxon>Mycobacteriales</taxon>
        <taxon>Nocardiaceae</taxon>
        <taxon>Rhodococcus</taxon>
        <taxon>Rhodococcus erythropolis group</taxon>
    </lineage>
</organism>
<keyword evidence="2" id="KW-0614">Plasmid</keyword>